<comment type="caution">
    <text evidence="3">The sequence shown here is derived from an EMBL/GenBank/DDBJ whole genome shotgun (WGS) entry which is preliminary data.</text>
</comment>
<dbReference type="PROSITE" id="PS50181">
    <property type="entry name" value="FBOX"/>
    <property type="match status" value="1"/>
</dbReference>
<protein>
    <submittedName>
        <fullName evidence="3">F-box domain-containing protein</fullName>
    </submittedName>
</protein>
<feature type="region of interest" description="Disordered" evidence="1">
    <location>
        <begin position="408"/>
        <end position="439"/>
    </location>
</feature>
<accession>A0A8H7D5Q3</accession>
<dbReference type="Gene3D" id="1.20.1280.50">
    <property type="match status" value="1"/>
</dbReference>
<keyword evidence="4" id="KW-1185">Reference proteome</keyword>
<evidence type="ECO:0000259" key="2">
    <source>
        <dbReference type="PROSITE" id="PS50181"/>
    </source>
</evidence>
<feature type="domain" description="F-box" evidence="2">
    <location>
        <begin position="1"/>
        <end position="47"/>
    </location>
</feature>
<name>A0A8H7D5Q3_9AGAR</name>
<gene>
    <name evidence="3" type="ORF">MVEN_00586700</name>
</gene>
<proteinExistence type="predicted"/>
<sequence>MLSLDVLPADILLRIAAALSLQDAISLSMVNQAFYTLSQEHSFWLEPLRTTRIIQPIPCATTDDLTTRTTQNLKQLALHTLRLARNWRQPLPQITGPIKTFHCGVHNNILYCLPGTDAIVLYSLIQGTVICADVKTGATSTPMFVGRIFDMSSPLEELTSFTVAALVEDERRVMAIVVLTATIHPAVATRVVFTCDLDGGYVYNGIFMTSSVVGVARGMRGGTIEVQSFNLLRRELSTIVVTDRPPQAQALGSTVIGDTVYFIILQSKDAFVEATSHASPPPPNADADALPPALTRLDYCVLSTEPNHGRNTISVARNVTTDPLGRHTGHSLEITFWPRPSPSGSEDAGEGDEWERKRERERAEGRKMQPAQTICIPGSLSNQPGTAWELLVIANSGLEVVLVVDPPSDVADAGPPANGDGDGDGEELEIGRPPTRPPAPKLLMARYDPLLHSVSLHELQIPLDKEEPNLSLDTRGICALALDDHRGYVIVVTVHNVLHYIPYA</sequence>
<feature type="compositionally biased region" description="Basic and acidic residues" evidence="1">
    <location>
        <begin position="354"/>
        <end position="367"/>
    </location>
</feature>
<reference evidence="3" key="1">
    <citation type="submission" date="2020-05" db="EMBL/GenBank/DDBJ databases">
        <title>Mycena genomes resolve the evolution of fungal bioluminescence.</title>
        <authorList>
            <person name="Tsai I.J."/>
        </authorList>
    </citation>
    <scope>NUCLEOTIDE SEQUENCE</scope>
    <source>
        <strain evidence="3">CCC161011</strain>
    </source>
</reference>
<evidence type="ECO:0000256" key="1">
    <source>
        <dbReference type="SAM" id="MobiDB-lite"/>
    </source>
</evidence>
<evidence type="ECO:0000313" key="4">
    <source>
        <dbReference type="Proteomes" id="UP000620124"/>
    </source>
</evidence>
<dbReference type="Proteomes" id="UP000620124">
    <property type="component" value="Unassembled WGS sequence"/>
</dbReference>
<dbReference type="OrthoDB" id="2937711at2759"/>
<feature type="region of interest" description="Disordered" evidence="1">
    <location>
        <begin position="321"/>
        <end position="369"/>
    </location>
</feature>
<evidence type="ECO:0000313" key="3">
    <source>
        <dbReference type="EMBL" id="KAF7362395.1"/>
    </source>
</evidence>
<dbReference type="AlphaFoldDB" id="A0A8H7D5Q3"/>
<feature type="compositionally biased region" description="Low complexity" evidence="1">
    <location>
        <begin position="409"/>
        <end position="419"/>
    </location>
</feature>
<dbReference type="InterPro" id="IPR001810">
    <property type="entry name" value="F-box_dom"/>
</dbReference>
<dbReference type="InterPro" id="IPR036047">
    <property type="entry name" value="F-box-like_dom_sf"/>
</dbReference>
<organism evidence="3 4">
    <name type="scientific">Mycena venus</name>
    <dbReference type="NCBI Taxonomy" id="2733690"/>
    <lineage>
        <taxon>Eukaryota</taxon>
        <taxon>Fungi</taxon>
        <taxon>Dikarya</taxon>
        <taxon>Basidiomycota</taxon>
        <taxon>Agaricomycotina</taxon>
        <taxon>Agaricomycetes</taxon>
        <taxon>Agaricomycetidae</taxon>
        <taxon>Agaricales</taxon>
        <taxon>Marasmiineae</taxon>
        <taxon>Mycenaceae</taxon>
        <taxon>Mycena</taxon>
    </lineage>
</organism>
<dbReference type="EMBL" id="JACAZI010000004">
    <property type="protein sequence ID" value="KAF7362395.1"/>
    <property type="molecule type" value="Genomic_DNA"/>
</dbReference>
<dbReference type="SUPFAM" id="SSF81383">
    <property type="entry name" value="F-box domain"/>
    <property type="match status" value="1"/>
</dbReference>